<feature type="domain" description="SOCS box" evidence="9">
    <location>
        <begin position="144"/>
        <end position="193"/>
    </location>
</feature>
<keyword evidence="2" id="KW-0341">Growth regulation</keyword>
<dbReference type="InterPro" id="IPR000980">
    <property type="entry name" value="SH2"/>
</dbReference>
<evidence type="ECO:0000259" key="8">
    <source>
        <dbReference type="PROSITE" id="PS50001"/>
    </source>
</evidence>
<protein>
    <recommendedName>
        <fullName evidence="12">SH2 domain-containing protein</fullName>
    </recommendedName>
</protein>
<dbReference type="Pfam" id="PF00017">
    <property type="entry name" value="SH2"/>
    <property type="match status" value="1"/>
</dbReference>
<dbReference type="GO" id="GO:0005942">
    <property type="term" value="C:phosphatidylinositol 3-kinase complex"/>
    <property type="evidence" value="ECO:0007669"/>
    <property type="project" value="TreeGrafter"/>
</dbReference>
<dbReference type="SMART" id="SM00252">
    <property type="entry name" value="SH2"/>
    <property type="match status" value="1"/>
</dbReference>
<gene>
    <name evidence="10" type="ORF">scyTo_0015863</name>
</gene>
<dbReference type="UniPathway" id="UPA00143"/>
<dbReference type="Gene3D" id="3.30.505.10">
    <property type="entry name" value="SH2 domain"/>
    <property type="match status" value="1"/>
</dbReference>
<evidence type="ECO:0000256" key="5">
    <source>
        <dbReference type="ARBA" id="ARBA00022999"/>
    </source>
</evidence>
<dbReference type="OMA" id="GGSLGMC"/>
<organism evidence="10 11">
    <name type="scientific">Scyliorhinus torazame</name>
    <name type="common">Cloudy catshark</name>
    <name type="synonym">Catulus torazame</name>
    <dbReference type="NCBI Taxonomy" id="75743"/>
    <lineage>
        <taxon>Eukaryota</taxon>
        <taxon>Metazoa</taxon>
        <taxon>Chordata</taxon>
        <taxon>Craniata</taxon>
        <taxon>Vertebrata</taxon>
        <taxon>Chondrichthyes</taxon>
        <taxon>Elasmobranchii</taxon>
        <taxon>Galeomorphii</taxon>
        <taxon>Galeoidea</taxon>
        <taxon>Carcharhiniformes</taxon>
        <taxon>Scyliorhinidae</taxon>
        <taxon>Scyliorhinus</taxon>
    </lineage>
</organism>
<evidence type="ECO:0000256" key="3">
    <source>
        <dbReference type="ARBA" id="ARBA00022700"/>
    </source>
</evidence>
<dbReference type="InterPro" id="IPR001496">
    <property type="entry name" value="SOCS_box"/>
</dbReference>
<feature type="domain" description="SH2" evidence="8">
    <location>
        <begin position="53"/>
        <end position="109"/>
    </location>
</feature>
<reference evidence="10 11" key="1">
    <citation type="journal article" date="2018" name="Nat. Ecol. Evol.">
        <title>Shark genomes provide insights into elasmobranch evolution and the origin of vertebrates.</title>
        <authorList>
            <person name="Hara Y"/>
            <person name="Yamaguchi K"/>
            <person name="Onimaru K"/>
            <person name="Kadota M"/>
            <person name="Koyanagi M"/>
            <person name="Keeley SD"/>
            <person name="Tatsumi K"/>
            <person name="Tanaka K"/>
            <person name="Motone F"/>
            <person name="Kageyama Y"/>
            <person name="Nozu R"/>
            <person name="Adachi N"/>
            <person name="Nishimura O"/>
            <person name="Nakagawa R"/>
            <person name="Tanegashima C"/>
            <person name="Kiyatake I"/>
            <person name="Matsumoto R"/>
            <person name="Murakumo K"/>
            <person name="Nishida K"/>
            <person name="Terakita A"/>
            <person name="Kuratani S"/>
            <person name="Sato K"/>
            <person name="Hyodo S Kuraku.S."/>
        </authorList>
    </citation>
    <scope>NUCLEOTIDE SEQUENCE [LARGE SCALE GENOMIC DNA]</scope>
</reference>
<dbReference type="Proteomes" id="UP000288216">
    <property type="component" value="Unassembled WGS sequence"/>
</dbReference>
<evidence type="ECO:0000256" key="2">
    <source>
        <dbReference type="ARBA" id="ARBA00022604"/>
    </source>
</evidence>
<sequence length="194" mass="22711">MVGGSSQLDALADVRRPDPPRLQPDQPTHYRTFRNTERQIVNRTLHFLDESGFYWGPLPVDQAHTMLAAEPVGTFLVRDSTQANHLFSLSVRADKGPVSMRILFDKEHFWFNNACFDCIVKLLEYCVDSTKIKPFMFDCNISVVFCKPLRKQPIPKLQQLCRRSIIRHYGVERVRRLHLVTRLQTYIEEFPFKM</sequence>
<dbReference type="PROSITE" id="PS50001">
    <property type="entry name" value="SH2"/>
    <property type="match status" value="1"/>
</dbReference>
<dbReference type="EMBL" id="BFAA01009213">
    <property type="protein sequence ID" value="GCB78685.1"/>
    <property type="molecule type" value="Genomic_DNA"/>
</dbReference>
<dbReference type="SUPFAM" id="SSF55550">
    <property type="entry name" value="SH2 domain"/>
    <property type="match status" value="1"/>
</dbReference>
<dbReference type="InterPro" id="IPR036036">
    <property type="entry name" value="SOCS_box-like_dom_sf"/>
</dbReference>
<dbReference type="STRING" id="75743.A0A401PZX6"/>
<dbReference type="GO" id="GO:0046854">
    <property type="term" value="P:phosphatidylinositol phosphate biosynthetic process"/>
    <property type="evidence" value="ECO:0007669"/>
    <property type="project" value="TreeGrafter"/>
</dbReference>
<evidence type="ECO:0000256" key="6">
    <source>
        <dbReference type="PROSITE-ProRule" id="PRU00191"/>
    </source>
</evidence>
<dbReference type="GO" id="GO:0046935">
    <property type="term" value="F:1-phosphatidylinositol-3-kinase regulator activity"/>
    <property type="evidence" value="ECO:0007669"/>
    <property type="project" value="TreeGrafter"/>
</dbReference>
<comment type="pathway">
    <text evidence="1">Protein modification; protein ubiquitination.</text>
</comment>
<proteinExistence type="predicted"/>
<dbReference type="OrthoDB" id="10063348at2759"/>
<evidence type="ECO:0000313" key="11">
    <source>
        <dbReference type="Proteomes" id="UP000288216"/>
    </source>
</evidence>
<dbReference type="SUPFAM" id="SSF158235">
    <property type="entry name" value="SOCS box-like"/>
    <property type="match status" value="1"/>
</dbReference>
<name>A0A401PZX6_SCYTO</name>
<dbReference type="GO" id="GO:0035556">
    <property type="term" value="P:intracellular signal transduction"/>
    <property type="evidence" value="ECO:0007669"/>
    <property type="project" value="InterPro"/>
</dbReference>
<dbReference type="PROSITE" id="PS50225">
    <property type="entry name" value="SOCS"/>
    <property type="match status" value="1"/>
</dbReference>
<keyword evidence="3" id="KW-0734">Signal transduction inhibitor</keyword>
<evidence type="ECO:0000313" key="10">
    <source>
        <dbReference type="EMBL" id="GCB78685.1"/>
    </source>
</evidence>
<evidence type="ECO:0008006" key="12">
    <source>
        <dbReference type="Google" id="ProtNLM"/>
    </source>
</evidence>
<dbReference type="PANTHER" id="PTHR10155:SF37">
    <property type="entry name" value="SUPPRESSOR OF CYTOKINE SIGNALLING 1-LIKE PROTEIN"/>
    <property type="match status" value="1"/>
</dbReference>
<dbReference type="Pfam" id="PF07525">
    <property type="entry name" value="SOCS_box"/>
    <property type="match status" value="1"/>
</dbReference>
<evidence type="ECO:0000256" key="4">
    <source>
        <dbReference type="ARBA" id="ARBA00022786"/>
    </source>
</evidence>
<keyword evidence="11" id="KW-1185">Reference proteome</keyword>
<dbReference type="GO" id="GO:0009968">
    <property type="term" value="P:negative regulation of signal transduction"/>
    <property type="evidence" value="ECO:0007669"/>
    <property type="project" value="UniProtKB-KW"/>
</dbReference>
<dbReference type="GO" id="GO:0016567">
    <property type="term" value="P:protein ubiquitination"/>
    <property type="evidence" value="ECO:0007669"/>
    <property type="project" value="UniProtKB-UniPathway"/>
</dbReference>
<dbReference type="AlphaFoldDB" id="A0A401PZX6"/>
<dbReference type="PANTHER" id="PTHR10155">
    <property type="entry name" value="PHOSPHATIDYLINOSITOL 3-KINASE REGULATORY SUBUNIT"/>
    <property type="match status" value="1"/>
</dbReference>
<accession>A0A401PZX6</accession>
<feature type="region of interest" description="Disordered" evidence="7">
    <location>
        <begin position="1"/>
        <end position="28"/>
    </location>
</feature>
<evidence type="ECO:0000259" key="9">
    <source>
        <dbReference type="PROSITE" id="PS50225"/>
    </source>
</evidence>
<keyword evidence="5 6" id="KW-0727">SH2 domain</keyword>
<keyword evidence="4" id="KW-0833">Ubl conjugation pathway</keyword>
<comment type="caution">
    <text evidence="10">The sequence shown here is derived from an EMBL/GenBank/DDBJ whole genome shotgun (WGS) entry which is preliminary data.</text>
</comment>
<evidence type="ECO:0000256" key="1">
    <source>
        <dbReference type="ARBA" id="ARBA00004906"/>
    </source>
</evidence>
<dbReference type="InterPro" id="IPR036860">
    <property type="entry name" value="SH2_dom_sf"/>
</dbReference>
<evidence type="ECO:0000256" key="7">
    <source>
        <dbReference type="SAM" id="MobiDB-lite"/>
    </source>
</evidence>